<dbReference type="AlphaFoldDB" id="A0A433WAK1"/>
<accession>A0A433WAK1</accession>
<dbReference type="EMBL" id="RIAR02000001">
    <property type="protein sequence ID" value="NSL90838.1"/>
    <property type="molecule type" value="Genomic_DNA"/>
</dbReference>
<evidence type="ECO:0000313" key="5">
    <source>
        <dbReference type="Proteomes" id="UP000281028"/>
    </source>
</evidence>
<evidence type="ECO:0000256" key="1">
    <source>
        <dbReference type="ARBA" id="ARBA00023015"/>
    </source>
</evidence>
<dbReference type="Gene3D" id="1.10.10.10">
    <property type="entry name" value="Winged helix-like DNA-binding domain superfamily/Winged helix DNA-binding domain"/>
    <property type="match status" value="1"/>
</dbReference>
<dbReference type="InterPro" id="IPR036390">
    <property type="entry name" value="WH_DNA-bd_sf"/>
</dbReference>
<name>A0A433WAK1_9BACT</name>
<evidence type="ECO:0000256" key="2">
    <source>
        <dbReference type="ARBA" id="ARBA00023125"/>
    </source>
</evidence>
<evidence type="ECO:0000313" key="4">
    <source>
        <dbReference type="EMBL" id="NSL90838.1"/>
    </source>
</evidence>
<keyword evidence="5" id="KW-1185">Reference proteome</keyword>
<dbReference type="Proteomes" id="UP000281028">
    <property type="component" value="Unassembled WGS sequence"/>
</dbReference>
<dbReference type="SUPFAM" id="SSF46785">
    <property type="entry name" value="Winged helix' DNA-binding domain"/>
    <property type="match status" value="1"/>
</dbReference>
<dbReference type="InterPro" id="IPR036388">
    <property type="entry name" value="WH-like_DNA-bd_sf"/>
</dbReference>
<dbReference type="PANTHER" id="PTHR33204">
    <property type="entry name" value="TRANSCRIPTIONAL REGULATOR, MARR FAMILY"/>
    <property type="match status" value="1"/>
</dbReference>
<reference evidence="4" key="1">
    <citation type="submission" date="2020-05" db="EMBL/GenBank/DDBJ databases">
        <title>Chitinophaga laudate sp. nov., isolated from a tropical peat swamp.</title>
        <authorList>
            <person name="Goh C.B.S."/>
            <person name="Lee M.S."/>
            <person name="Parimannan S."/>
            <person name="Pasbakhsh P."/>
            <person name="Yule C.M."/>
            <person name="Rajandas H."/>
            <person name="Loke S."/>
            <person name="Croft L."/>
            <person name="Tan J.B.L."/>
        </authorList>
    </citation>
    <scope>NUCLEOTIDE SEQUENCE</scope>
    <source>
        <strain evidence="4">Mgbs1</strain>
    </source>
</reference>
<gene>
    <name evidence="4" type="ORF">ECE50_028705</name>
</gene>
<dbReference type="InterPro" id="IPR002577">
    <property type="entry name" value="HTH_HxlR"/>
</dbReference>
<protein>
    <submittedName>
        <fullName evidence="4">Helix-turn-helix transcriptional regulator</fullName>
    </submittedName>
</protein>
<organism evidence="4 5">
    <name type="scientific">Chitinophaga solisilvae</name>
    <dbReference type="NCBI Taxonomy" id="1233460"/>
    <lineage>
        <taxon>Bacteria</taxon>
        <taxon>Pseudomonadati</taxon>
        <taxon>Bacteroidota</taxon>
        <taxon>Chitinophagia</taxon>
        <taxon>Chitinophagales</taxon>
        <taxon>Chitinophagaceae</taxon>
        <taxon>Chitinophaga</taxon>
    </lineage>
</organism>
<dbReference type="Pfam" id="PF01638">
    <property type="entry name" value="HxlR"/>
    <property type="match status" value="1"/>
</dbReference>
<keyword evidence="1" id="KW-0805">Transcription regulation</keyword>
<evidence type="ECO:0000256" key="3">
    <source>
        <dbReference type="ARBA" id="ARBA00023163"/>
    </source>
</evidence>
<keyword evidence="2" id="KW-0238">DNA-binding</keyword>
<dbReference type="OrthoDB" id="8231503at2"/>
<proteinExistence type="predicted"/>
<dbReference type="GO" id="GO:0003677">
    <property type="term" value="F:DNA binding"/>
    <property type="evidence" value="ECO:0007669"/>
    <property type="project" value="UniProtKB-KW"/>
</dbReference>
<sequence length="115" mass="13336">MYEKKIPENLDCGISIAIKVLGGKWKAWIIDKINIGVRRPSELHRDIYLASPRVVNMHLKELEDMGIIYKKTYHEIPLRVEYYLTALGESVLPVIAAMEKWGNEQREHFDQAVSL</sequence>
<keyword evidence="3" id="KW-0804">Transcription</keyword>
<dbReference type="PROSITE" id="PS51118">
    <property type="entry name" value="HTH_HXLR"/>
    <property type="match status" value="1"/>
</dbReference>
<comment type="caution">
    <text evidence="4">The sequence shown here is derived from an EMBL/GenBank/DDBJ whole genome shotgun (WGS) entry which is preliminary data.</text>
</comment>
<dbReference type="RefSeq" id="WP_127043995.1">
    <property type="nucleotide sequence ID" value="NZ_JAABOK010000006.1"/>
</dbReference>